<keyword evidence="9" id="KW-1185">Reference proteome</keyword>
<proteinExistence type="inferred from homology"/>
<dbReference type="SUPFAM" id="SSF51419">
    <property type="entry name" value="PLP-binding barrel"/>
    <property type="match status" value="1"/>
</dbReference>
<evidence type="ECO:0000256" key="6">
    <source>
        <dbReference type="PIRSR" id="PIRSR600821-52"/>
    </source>
</evidence>
<comment type="similarity">
    <text evidence="4">Belongs to the alanine racemase family.</text>
</comment>
<dbReference type="CDD" id="cd00430">
    <property type="entry name" value="PLPDE_III_AR"/>
    <property type="match status" value="1"/>
</dbReference>
<dbReference type="GO" id="GO:0030170">
    <property type="term" value="F:pyridoxal phosphate binding"/>
    <property type="evidence" value="ECO:0007669"/>
    <property type="project" value="UniProtKB-UniRule"/>
</dbReference>
<feature type="modified residue" description="N6-(pyridoxal phosphate)lysine" evidence="4 5">
    <location>
        <position position="39"/>
    </location>
</feature>
<dbReference type="Pfam" id="PF00842">
    <property type="entry name" value="Ala_racemase_C"/>
    <property type="match status" value="1"/>
</dbReference>
<feature type="binding site" evidence="4 6">
    <location>
        <position position="137"/>
    </location>
    <ligand>
        <name>substrate</name>
    </ligand>
</feature>
<dbReference type="SUPFAM" id="SSF50621">
    <property type="entry name" value="Alanine racemase C-terminal domain-like"/>
    <property type="match status" value="1"/>
</dbReference>
<organism evidence="8 9">
    <name type="scientific">Sulfoacidibacillus thermotolerans</name>
    <name type="common">Acidibacillus sulfuroxidans</name>
    <dbReference type="NCBI Taxonomy" id="1765684"/>
    <lineage>
        <taxon>Bacteria</taxon>
        <taxon>Bacillati</taxon>
        <taxon>Bacillota</taxon>
        <taxon>Bacilli</taxon>
        <taxon>Bacillales</taxon>
        <taxon>Alicyclobacillaceae</taxon>
        <taxon>Sulfoacidibacillus</taxon>
    </lineage>
</organism>
<dbReference type="OrthoDB" id="9813814at2"/>
<keyword evidence="2 4" id="KW-0663">Pyridoxal phosphate</keyword>
<dbReference type="HAMAP" id="MF_01201">
    <property type="entry name" value="Ala_racemase"/>
    <property type="match status" value="1"/>
</dbReference>
<gene>
    <name evidence="8" type="ORF">BM613_11170</name>
</gene>
<dbReference type="PRINTS" id="PR00992">
    <property type="entry name" value="ALARACEMASE"/>
</dbReference>
<reference evidence="8 9" key="1">
    <citation type="submission" date="2016-11" db="EMBL/GenBank/DDBJ databases">
        <title>Comparative genomics of Acidibacillus ferroxidans species.</title>
        <authorList>
            <person name="Oliveira G."/>
            <person name="Nunes G."/>
            <person name="Oliveira R."/>
            <person name="Araujo F."/>
            <person name="Salim A."/>
            <person name="Scholte L."/>
            <person name="Morais D."/>
            <person name="Nancucheo I."/>
            <person name="Johnson D.B."/>
            <person name="Grail B."/>
            <person name="Bittencourt J."/>
            <person name="Valadares R."/>
        </authorList>
    </citation>
    <scope>NUCLEOTIDE SEQUENCE [LARGE SCALE GENOMIC DNA]</scope>
    <source>
        <strain evidence="8 9">Y002</strain>
    </source>
</reference>
<dbReference type="Pfam" id="PF01168">
    <property type="entry name" value="Ala_racemase_N"/>
    <property type="match status" value="1"/>
</dbReference>
<dbReference type="EC" id="5.1.1.1" evidence="4"/>
<evidence type="ECO:0000256" key="2">
    <source>
        <dbReference type="ARBA" id="ARBA00022898"/>
    </source>
</evidence>
<evidence type="ECO:0000256" key="5">
    <source>
        <dbReference type="PIRSR" id="PIRSR600821-50"/>
    </source>
</evidence>
<dbReference type="EMBL" id="MPDK01000022">
    <property type="protein sequence ID" value="PWI56957.1"/>
    <property type="molecule type" value="Genomic_DNA"/>
</dbReference>
<dbReference type="Gene3D" id="3.20.20.10">
    <property type="entry name" value="Alanine racemase"/>
    <property type="match status" value="1"/>
</dbReference>
<dbReference type="InterPro" id="IPR000821">
    <property type="entry name" value="Ala_racemase"/>
</dbReference>
<dbReference type="FunFam" id="3.20.20.10:FF:000002">
    <property type="entry name" value="Alanine racemase"/>
    <property type="match status" value="1"/>
</dbReference>
<comment type="pathway">
    <text evidence="4">Amino-acid biosynthesis; D-alanine biosynthesis; D-alanine from L-alanine: step 1/1.</text>
</comment>
<dbReference type="InterPro" id="IPR001608">
    <property type="entry name" value="Ala_racemase_N"/>
</dbReference>
<evidence type="ECO:0000313" key="9">
    <source>
        <dbReference type="Proteomes" id="UP000245380"/>
    </source>
</evidence>
<dbReference type="InterPro" id="IPR011079">
    <property type="entry name" value="Ala_racemase_C"/>
</dbReference>
<dbReference type="SMART" id="SM01005">
    <property type="entry name" value="Ala_racemase_C"/>
    <property type="match status" value="1"/>
</dbReference>
<dbReference type="Proteomes" id="UP000245380">
    <property type="component" value="Unassembled WGS sequence"/>
</dbReference>
<sequence>MRDVWRQTWAEINLEDLVHNVRLLKGRLLPNVLFMATVKADAYGHGASTVAQAVLQAGADRLGVATYEEGAQLRMSGIETDILVYGALFEAAAEAAVKYRLTATVGSIQDLIFLEKKAKEYKNRVTVHVKIDTGMTRLGVRTLPAALELLQRAAESPWLTLEGLFTHFASADEELLQEKSGIQPRLVENDPTRSLPFVEQQRLRFEEIASAAQQQGIHVPILHAANSAAALRDPRYQYNMVRYGIAMYGYSPIPMEDSSFRLRPVLSLRSRITRLAVIEPGEAVSYGRTYVATRREVIATVPIGYADGIPRALSNVGKVKIHGQCAPIVGRVCMDQLMINVTDLSVKVGDVVTFYGESEGCGSLAQVAAQLDTIPYELLCRVSARVPRIITYVKNLEETCH</sequence>
<name>A0A2U3D6Q3_SULT2</name>
<dbReference type="AlphaFoldDB" id="A0A2U3D6Q3"/>
<comment type="cofactor">
    <cofactor evidence="1 4 5">
        <name>pyridoxal 5'-phosphate</name>
        <dbReference type="ChEBI" id="CHEBI:597326"/>
    </cofactor>
</comment>
<evidence type="ECO:0000256" key="4">
    <source>
        <dbReference type="HAMAP-Rule" id="MF_01201"/>
    </source>
</evidence>
<dbReference type="UniPathway" id="UPA00042">
    <property type="reaction ID" value="UER00497"/>
</dbReference>
<protein>
    <recommendedName>
        <fullName evidence="4">Alanine racemase</fullName>
        <ecNumber evidence="4">5.1.1.1</ecNumber>
    </recommendedName>
</protein>
<feature type="active site" description="Proton acceptor; specific for D-alanine" evidence="4">
    <location>
        <position position="39"/>
    </location>
</feature>
<dbReference type="Gene3D" id="2.40.37.10">
    <property type="entry name" value="Lyase, Ornithine Decarboxylase, Chain A, domain 1"/>
    <property type="match status" value="1"/>
</dbReference>
<dbReference type="GO" id="GO:0005829">
    <property type="term" value="C:cytosol"/>
    <property type="evidence" value="ECO:0007669"/>
    <property type="project" value="TreeGrafter"/>
</dbReference>
<dbReference type="GO" id="GO:0008784">
    <property type="term" value="F:alanine racemase activity"/>
    <property type="evidence" value="ECO:0007669"/>
    <property type="project" value="UniProtKB-UniRule"/>
</dbReference>
<evidence type="ECO:0000259" key="7">
    <source>
        <dbReference type="SMART" id="SM01005"/>
    </source>
</evidence>
<comment type="caution">
    <text evidence="8">The sequence shown here is derived from an EMBL/GenBank/DDBJ whole genome shotgun (WGS) entry which is preliminary data.</text>
</comment>
<dbReference type="InterPro" id="IPR020622">
    <property type="entry name" value="Ala_racemase_pyridoxalP-BS"/>
</dbReference>
<dbReference type="PANTHER" id="PTHR30511">
    <property type="entry name" value="ALANINE RACEMASE"/>
    <property type="match status" value="1"/>
</dbReference>
<comment type="function">
    <text evidence="4">Catalyzes the interconversion of L-alanine and D-alanine. May also act on other amino acids.</text>
</comment>
<dbReference type="InterPro" id="IPR029066">
    <property type="entry name" value="PLP-binding_barrel"/>
</dbReference>
<accession>A0A2U3D6Q3</accession>
<evidence type="ECO:0000256" key="3">
    <source>
        <dbReference type="ARBA" id="ARBA00023235"/>
    </source>
</evidence>
<dbReference type="NCBIfam" id="TIGR00492">
    <property type="entry name" value="alr"/>
    <property type="match status" value="1"/>
</dbReference>
<feature type="domain" description="Alanine racemase C-terminal" evidence="7">
    <location>
        <begin position="265"/>
        <end position="391"/>
    </location>
</feature>
<evidence type="ECO:0000313" key="8">
    <source>
        <dbReference type="EMBL" id="PWI56957.1"/>
    </source>
</evidence>
<feature type="active site" description="Proton acceptor; specific for L-alanine" evidence="4">
    <location>
        <position position="286"/>
    </location>
</feature>
<feature type="binding site" evidence="4 6">
    <location>
        <position position="334"/>
    </location>
    <ligand>
        <name>substrate</name>
    </ligand>
</feature>
<dbReference type="PROSITE" id="PS00395">
    <property type="entry name" value="ALANINE_RACEMASE"/>
    <property type="match status" value="1"/>
</dbReference>
<dbReference type="PANTHER" id="PTHR30511:SF0">
    <property type="entry name" value="ALANINE RACEMASE, CATABOLIC-RELATED"/>
    <property type="match status" value="1"/>
</dbReference>
<evidence type="ECO:0000256" key="1">
    <source>
        <dbReference type="ARBA" id="ARBA00001933"/>
    </source>
</evidence>
<dbReference type="GO" id="GO:0030632">
    <property type="term" value="P:D-alanine biosynthetic process"/>
    <property type="evidence" value="ECO:0007669"/>
    <property type="project" value="UniProtKB-UniRule"/>
</dbReference>
<dbReference type="InterPro" id="IPR009006">
    <property type="entry name" value="Ala_racemase/Decarboxylase_C"/>
</dbReference>
<keyword evidence="3 4" id="KW-0413">Isomerase</keyword>
<comment type="catalytic activity">
    <reaction evidence="4">
        <text>L-alanine = D-alanine</text>
        <dbReference type="Rhea" id="RHEA:20249"/>
        <dbReference type="ChEBI" id="CHEBI:57416"/>
        <dbReference type="ChEBI" id="CHEBI:57972"/>
        <dbReference type="EC" id="5.1.1.1"/>
    </reaction>
</comment>